<dbReference type="NCBIfam" id="NF008506">
    <property type="entry name" value="PRK11423.1"/>
    <property type="match status" value="1"/>
</dbReference>
<dbReference type="GO" id="GO:0016829">
    <property type="term" value="F:lyase activity"/>
    <property type="evidence" value="ECO:0007669"/>
    <property type="project" value="UniProtKB-KW"/>
</dbReference>
<dbReference type="Pfam" id="PF00378">
    <property type="entry name" value="ECH_1"/>
    <property type="match status" value="1"/>
</dbReference>
<evidence type="ECO:0000256" key="2">
    <source>
        <dbReference type="ARBA" id="ARBA00023239"/>
    </source>
</evidence>
<dbReference type="AlphaFoldDB" id="A0A2A4F7X2"/>
<sequence>MSRQTQDFAPSRVTVEPLDERIVRVAFSNPARRHALDAALLDALVEHFDALAQRRPSPVVILANDGSGDVWSAGHDLRELADDRDPLAYDKPLERALRRVRTYPGAVIAAVSGSAWGGAVDLVMSCDLVVADRRASLAMTPANIGLPYSTSGLLRFYDNLPIHVLKEMFFCAQPLDAERAAHYGVVNRLADAGQLDAAALELARTIAAKAPLAVQAVKEQLRVLQDARPLPVDALERIAELRRQACAGADFDEGLRAFAERRRPAFRGE</sequence>
<reference evidence="4 5" key="1">
    <citation type="submission" date="2017-01" db="EMBL/GenBank/DDBJ databases">
        <title>Whole-Genome Shotgun Sequencing of Two beta-Proteobacterial Species in Search of the Bulgecin Biosynthetic Cluster.</title>
        <authorList>
            <person name="Horsman M.E."/>
            <person name="Marous D.R."/>
            <person name="Li R."/>
            <person name="Oliver R.A."/>
            <person name="Byun B."/>
            <person name="Emrich S.J."/>
            <person name="Boggess B."/>
            <person name="Townsend C.A."/>
            <person name="Mobashery S."/>
        </authorList>
    </citation>
    <scope>NUCLEOTIDE SEQUENCE [LARGE SCALE GENOMIC DNA]</scope>
    <source>
        <strain evidence="4 5">ATCC 31433</strain>
    </source>
</reference>
<comment type="caution">
    <text evidence="4">The sequence shown here is derived from an EMBL/GenBank/DDBJ whole genome shotgun (WGS) entry which is preliminary data.</text>
</comment>
<dbReference type="GeneID" id="69001794"/>
<dbReference type="SUPFAM" id="SSF52096">
    <property type="entry name" value="ClpP/crotonase"/>
    <property type="match status" value="1"/>
</dbReference>
<dbReference type="PROSITE" id="PS00166">
    <property type="entry name" value="ENOYL_COA_HYDRATASE"/>
    <property type="match status" value="1"/>
</dbReference>
<protein>
    <submittedName>
        <fullName evidence="4">Methylmalonyl-CoA decarboxylase</fullName>
    </submittedName>
</protein>
<dbReference type="PANTHER" id="PTHR11941">
    <property type="entry name" value="ENOYL-COA HYDRATASE-RELATED"/>
    <property type="match status" value="1"/>
</dbReference>
<dbReference type="InterPro" id="IPR018376">
    <property type="entry name" value="Enoyl-CoA_hyd/isom_CS"/>
</dbReference>
<evidence type="ECO:0000313" key="5">
    <source>
        <dbReference type="Proteomes" id="UP000217994"/>
    </source>
</evidence>
<dbReference type="InterPro" id="IPR001753">
    <property type="entry name" value="Enoyl-CoA_hydra/iso"/>
</dbReference>
<evidence type="ECO:0000256" key="1">
    <source>
        <dbReference type="ARBA" id="ARBA00005254"/>
    </source>
</evidence>
<evidence type="ECO:0000313" key="4">
    <source>
        <dbReference type="EMBL" id="PCE29087.1"/>
    </source>
</evidence>
<proteinExistence type="inferred from homology"/>
<dbReference type="PANTHER" id="PTHR11941:SF54">
    <property type="entry name" value="ENOYL-COA HYDRATASE, MITOCHONDRIAL"/>
    <property type="match status" value="1"/>
</dbReference>
<dbReference type="GO" id="GO:0006635">
    <property type="term" value="P:fatty acid beta-oxidation"/>
    <property type="evidence" value="ECO:0007669"/>
    <property type="project" value="TreeGrafter"/>
</dbReference>
<dbReference type="CDD" id="cd06558">
    <property type="entry name" value="crotonase-like"/>
    <property type="match status" value="1"/>
</dbReference>
<dbReference type="InterPro" id="IPR029045">
    <property type="entry name" value="ClpP/crotonase-like_dom_sf"/>
</dbReference>
<dbReference type="InterPro" id="IPR014748">
    <property type="entry name" value="Enoyl-CoA_hydra_C"/>
</dbReference>
<dbReference type="Gene3D" id="1.10.12.10">
    <property type="entry name" value="Lyase 2-enoyl-coa Hydratase, Chain A, domain 2"/>
    <property type="match status" value="1"/>
</dbReference>
<dbReference type="Proteomes" id="UP000217994">
    <property type="component" value="Unassembled WGS sequence"/>
</dbReference>
<dbReference type="Gene3D" id="3.90.226.10">
    <property type="entry name" value="2-enoyl-CoA Hydratase, Chain A, domain 1"/>
    <property type="match status" value="1"/>
</dbReference>
<keyword evidence="2" id="KW-0456">Lyase</keyword>
<gene>
    <name evidence="4" type="ORF">BZL54_28010</name>
</gene>
<organism evidence="4 5">
    <name type="scientific">Burkholderia ubonensis subsp. mesacidophila</name>
    <dbReference type="NCBI Taxonomy" id="265293"/>
    <lineage>
        <taxon>Bacteria</taxon>
        <taxon>Pseudomonadati</taxon>
        <taxon>Pseudomonadota</taxon>
        <taxon>Betaproteobacteria</taxon>
        <taxon>Burkholderiales</taxon>
        <taxon>Burkholderiaceae</taxon>
        <taxon>Burkholderia</taxon>
        <taxon>Burkholderia cepacia complex</taxon>
    </lineage>
</organism>
<name>A0A2A4F7X2_9BURK</name>
<comment type="similarity">
    <text evidence="1 3">Belongs to the enoyl-CoA hydratase/isomerase family.</text>
</comment>
<evidence type="ECO:0000256" key="3">
    <source>
        <dbReference type="RuleBase" id="RU003707"/>
    </source>
</evidence>
<dbReference type="EMBL" id="MTZU01000087">
    <property type="protein sequence ID" value="PCE29087.1"/>
    <property type="molecule type" value="Genomic_DNA"/>
</dbReference>
<dbReference type="RefSeq" id="WP_084901274.1">
    <property type="nucleotide sequence ID" value="NZ_CP020737.1"/>
</dbReference>
<accession>A0A2A4F7X2</accession>